<evidence type="ECO:0000256" key="3">
    <source>
        <dbReference type="ARBA" id="ARBA00022833"/>
    </source>
</evidence>
<dbReference type="Gene3D" id="6.10.250.3410">
    <property type="entry name" value="DBF zinc finger"/>
    <property type="match status" value="1"/>
</dbReference>
<feature type="domain" description="DBF4-type" evidence="5">
    <location>
        <begin position="305"/>
        <end position="354"/>
    </location>
</feature>
<dbReference type="Pfam" id="PF07535">
    <property type="entry name" value="zf-DBF"/>
    <property type="match status" value="1"/>
</dbReference>
<dbReference type="Proteomes" id="UP000886998">
    <property type="component" value="Unassembled WGS sequence"/>
</dbReference>
<dbReference type="GO" id="GO:0031431">
    <property type="term" value="C:Dbf4-dependent protein kinase complex"/>
    <property type="evidence" value="ECO:0007669"/>
    <property type="project" value="TreeGrafter"/>
</dbReference>
<keyword evidence="2 4" id="KW-0863">Zinc-finger</keyword>
<gene>
    <name evidence="6" type="primary">DBF4</name>
    <name evidence="6" type="ORF">TNIN_401041</name>
</gene>
<dbReference type="GO" id="GO:0008270">
    <property type="term" value="F:zinc ion binding"/>
    <property type="evidence" value="ECO:0007669"/>
    <property type="project" value="UniProtKB-KW"/>
</dbReference>
<dbReference type="InterPro" id="IPR051590">
    <property type="entry name" value="Replication_Regulatory_Kinase"/>
</dbReference>
<dbReference type="EMBL" id="BMAV01022391">
    <property type="protein sequence ID" value="GFY77265.1"/>
    <property type="molecule type" value="Genomic_DNA"/>
</dbReference>
<reference evidence="6" key="1">
    <citation type="submission" date="2020-08" db="EMBL/GenBank/DDBJ databases">
        <title>Multicomponent nature underlies the extraordinary mechanical properties of spider dragline silk.</title>
        <authorList>
            <person name="Kono N."/>
            <person name="Nakamura H."/>
            <person name="Mori M."/>
            <person name="Yoshida Y."/>
            <person name="Ohtoshi R."/>
            <person name="Malay A.D."/>
            <person name="Moran D.A.P."/>
            <person name="Tomita M."/>
            <person name="Numata K."/>
            <person name="Arakawa K."/>
        </authorList>
    </citation>
    <scope>NUCLEOTIDE SEQUENCE</scope>
</reference>
<dbReference type="SMART" id="SM00586">
    <property type="entry name" value="ZnF_DBF"/>
    <property type="match status" value="1"/>
</dbReference>
<dbReference type="GO" id="GO:1901987">
    <property type="term" value="P:regulation of cell cycle phase transition"/>
    <property type="evidence" value="ECO:0007669"/>
    <property type="project" value="TreeGrafter"/>
</dbReference>
<dbReference type="PROSITE" id="PS51265">
    <property type="entry name" value="ZF_DBF4"/>
    <property type="match status" value="1"/>
</dbReference>
<dbReference type="PANTHER" id="PTHR15375">
    <property type="entry name" value="ACTIVATOR OF S-PHASE KINASE-RELATED"/>
    <property type="match status" value="1"/>
</dbReference>
<dbReference type="GO" id="GO:0010571">
    <property type="term" value="P:positive regulation of nuclear cell cycle DNA replication"/>
    <property type="evidence" value="ECO:0007669"/>
    <property type="project" value="TreeGrafter"/>
</dbReference>
<keyword evidence="3" id="KW-0862">Zinc</keyword>
<keyword evidence="1" id="KW-0479">Metal-binding</keyword>
<evidence type="ECO:0000313" key="7">
    <source>
        <dbReference type="Proteomes" id="UP000886998"/>
    </source>
</evidence>
<dbReference type="AlphaFoldDB" id="A0A8X6YUB4"/>
<evidence type="ECO:0000256" key="2">
    <source>
        <dbReference type="ARBA" id="ARBA00022771"/>
    </source>
</evidence>
<evidence type="ECO:0000256" key="1">
    <source>
        <dbReference type="ARBA" id="ARBA00022723"/>
    </source>
</evidence>
<dbReference type="GO" id="GO:0043539">
    <property type="term" value="F:protein serine/threonine kinase activator activity"/>
    <property type="evidence" value="ECO:0007669"/>
    <property type="project" value="TreeGrafter"/>
</dbReference>
<proteinExistence type="predicted"/>
<evidence type="ECO:0000259" key="5">
    <source>
        <dbReference type="PROSITE" id="PS51265"/>
    </source>
</evidence>
<dbReference type="InterPro" id="IPR006572">
    <property type="entry name" value="Znf_DBF"/>
</dbReference>
<dbReference type="PANTHER" id="PTHR15375:SF26">
    <property type="entry name" value="PROTEIN CHIFFON"/>
    <property type="match status" value="1"/>
</dbReference>
<name>A0A8X6YUB4_9ARAC</name>
<comment type="caution">
    <text evidence="6">The sequence shown here is derived from an EMBL/GenBank/DDBJ whole genome shotgun (WGS) entry which is preliminary data.</text>
</comment>
<organism evidence="6 7">
    <name type="scientific">Trichonephila inaurata madagascariensis</name>
    <dbReference type="NCBI Taxonomy" id="2747483"/>
    <lineage>
        <taxon>Eukaryota</taxon>
        <taxon>Metazoa</taxon>
        <taxon>Ecdysozoa</taxon>
        <taxon>Arthropoda</taxon>
        <taxon>Chelicerata</taxon>
        <taxon>Arachnida</taxon>
        <taxon>Araneae</taxon>
        <taxon>Araneomorphae</taxon>
        <taxon>Entelegynae</taxon>
        <taxon>Araneoidea</taxon>
        <taxon>Nephilidae</taxon>
        <taxon>Trichonephila</taxon>
        <taxon>Trichonephila inaurata</taxon>
    </lineage>
</organism>
<sequence>MKGVLSSKPFEKKSFYLDLKGSPYEASLAKDLKRLGARHEVLFSKDVSFVVSNRVPLRQLAPKIPQWSPLTPKSMCPSPQLLSDNSLEYMDSSTYAVSPSTDQNFHKSRGMALVNIAKQKPNPRATDLLENCKRWGVKVYHVEKILSKVKKLKNMISAELIKDLPKRKGQKKVQEHLTGARKLLPPFIKIEDMNRNYKPIFREFSSWTDVIDPSLSFNISQVHKQFKKTGSLIEITRPVFGEISVNVPTTTNVMKTSRTKSFTKLTETGFLASNSTISTVSTVVHTKEKAKESNAYIFKMKTDHRRVKTSYCEICHKNYKSLDEHLKTEKHKNFMSDPINFLPVQNVLASFPKREEILFSDLCLDHGNLDMSYSIGDYPERSQNLKYDDCIYQSQFNITHDATNDNLATEPYSFLDPEVISPSCSSPDSVALPFLQDSVEKCEQSSQHCGEVIKELAASKKRNLDLGSVELVEDSNSSVMPQETTLSEYCHSTSIVARNNFSTTAVNTLREVAAKTIEFTMMNSMIVNAMDVDENTKGTDTLDSQNGETLMKDKVYLTGHDKNSLTLSKLYTKSSLEFEESCKNLVSDFKSVPVEESLKFINCENDKSDGSPGLKRKAGLDFSLDEYQSSTDTSLIFENCHIKRKQNKKAHYLNEENYSFTRSVNDNEDYMRRLLKQTLFSEKDVFEGYFSSQFHSDSSQDSGICLQIIPYKSPNFAKNFDIVKPDNLDSINPAKPFDTMNNMSIMHDPGLEENSEFGDVVHSAKNALLNKQETGKLNTPDKEKCPQSIKLNINKKYAQFNTADCFVFESKYFRLNTQNLQVLHIFNVEFQTCLNLKHCFMRNEVLMNELSEFQGCSISADSSPVKKRNMTNHSSLLELKEIDCRSKRWNILLLKTQITEIKSEFIHKIMPKCGGTAFVDINNVKDNQCKYNSSYMVSLLYLVENSSQEFLSHKLKRNYKSAFLSNFSNESCQNNCFCCSNSYSLTSQNEEKNEFMNSFAFDEPLNLCLKENENKEINSFHSLFPFRHQCSDSCVLNKYIFLNKSSLFERNIESSPSILGCPNCCMNFDLNCPVCVETLHNYPNLCLDKTLKPFQLPYHAQNAEHNSLCWPCYEFDNRSKCNFEASGNKCLQAIDNQECINHNSVNISDSVHENPLPPVPKENIPVLFNISSVSEAFREQKCPSSEYVIVDDADFDSLSGDEWEPLKSTVDSLCHSLCSEDSDCTFI</sequence>
<dbReference type="InterPro" id="IPR038545">
    <property type="entry name" value="Znf_DBF_sf"/>
</dbReference>
<evidence type="ECO:0000256" key="4">
    <source>
        <dbReference type="PROSITE-ProRule" id="PRU00600"/>
    </source>
</evidence>
<evidence type="ECO:0000313" key="6">
    <source>
        <dbReference type="EMBL" id="GFY77265.1"/>
    </source>
</evidence>
<keyword evidence="7" id="KW-1185">Reference proteome</keyword>
<dbReference type="OrthoDB" id="21380at2759"/>
<accession>A0A8X6YUB4</accession>
<protein>
    <submittedName>
        <fullName evidence="6">Protein DBF4 homolog A</fullName>
    </submittedName>
</protein>
<dbReference type="GO" id="GO:0003676">
    <property type="term" value="F:nucleic acid binding"/>
    <property type="evidence" value="ECO:0007669"/>
    <property type="project" value="InterPro"/>
</dbReference>